<dbReference type="AlphaFoldDB" id="A0AA35PNF6"/>
<feature type="region of interest" description="Disordered" evidence="2">
    <location>
        <begin position="239"/>
        <end position="258"/>
    </location>
</feature>
<feature type="compositionally biased region" description="Basic and acidic residues" evidence="2">
    <location>
        <begin position="166"/>
        <end position="179"/>
    </location>
</feature>
<dbReference type="PANTHER" id="PTHR15347:SF1">
    <property type="entry name" value="SPERM-ASSOCIATED ANTIGEN 5"/>
    <property type="match status" value="1"/>
</dbReference>
<accession>A0AA35PNF6</accession>
<feature type="compositionally biased region" description="Basic and acidic residues" evidence="2">
    <location>
        <begin position="71"/>
        <end position="84"/>
    </location>
</feature>
<feature type="compositionally biased region" description="Polar residues" evidence="2">
    <location>
        <begin position="285"/>
        <end position="309"/>
    </location>
</feature>
<evidence type="ECO:0000256" key="1">
    <source>
        <dbReference type="SAM" id="Coils"/>
    </source>
</evidence>
<evidence type="ECO:0000256" key="2">
    <source>
        <dbReference type="SAM" id="MobiDB-lite"/>
    </source>
</evidence>
<keyword evidence="4" id="KW-1185">Reference proteome</keyword>
<feature type="coiled-coil region" evidence="1">
    <location>
        <begin position="1021"/>
        <end position="1126"/>
    </location>
</feature>
<feature type="compositionally biased region" description="Basic and acidic residues" evidence="2">
    <location>
        <begin position="310"/>
        <end position="323"/>
    </location>
</feature>
<feature type="compositionally biased region" description="Basic and acidic residues" evidence="2">
    <location>
        <begin position="9"/>
        <end position="21"/>
    </location>
</feature>
<dbReference type="PANTHER" id="PTHR15347">
    <property type="entry name" value="SPERM-ASSOCIATED ANTIGEN 5"/>
    <property type="match status" value="1"/>
</dbReference>
<dbReference type="EMBL" id="OX395141">
    <property type="protein sequence ID" value="CAI5794589.1"/>
    <property type="molecule type" value="Genomic_DNA"/>
</dbReference>
<sequence length="1229" mass="137126">MEPPSQERLPGDSLRDSHPQEMAEPNLALETPKRESLPFPALQDEKSVAPGSAGTGRSPRSLLEAGPNASSEDKASIQQEEKDSGLISVSPLSLLEVRPNACSEDKTSVHEQEKHNGITSVSVVPEMTWASPSWLLDARPNASLQDKSSDLHPQLSLLEAGPNASWEDKASVQEKEKDSGLTSVSVMPEVTWMSPSWLPEAGSKACSQDEGSDLHPEKDNGLISVPQLSLLEAGPNASLQDKASIQQEEKDNSLTSVSPLSLLEAGPNACSEDKTSVHEQERDNGITSVSVVPEMTWTSPSKLLDSNVSSEDKGSILHPEKDSGLISVPQLSLPEVGPNASLQDKASVQEQEEDNSLASVSPLRLLEAGPNASSEDQEQERDNGIISAFVSPAASQILPLNILETGLNTSPMNTASVLWQQRKAAASLVSAATWMSPLSLLETGVNTSLEERTLTKDSTAETDSLLWHLSQDQLRSLSRAELEEHLASSQIVVEALSREIRDCLNSQRLPACVGPADQRDAATQTPISEPSQEVQLYREMYEALWKRHDPLQKTLKNQRALVERLATATDEMRGCLLDSTFLRETAEASFQRLQDDRRSLSQQQKQLGNLISRIREKWSRIEDERKKTLRDKEAADHVLELFRKHATQRIGQLEQDCGSWRRLRTLLVEANALQSDLSGGYAKHLAEEACLATALQSNWAKMGRNYEAMRTLAGRFRVTMGQMVQRVRAAQQELAQHHEVCRKLENATQELVEALGRGNELTAAKIHLQTELEAARQKGTAAESQRDRLQEEKEILSRQLSEKQDMILKLEEEAARLSVEKARAEQERDEARREAGETAECREFIDLENQIARRQLSETELELKATLVTLWERSAQLEDLKGAHSALQQEREAVGEELASAKAEMERTQSSMEACACSLQEMDGAQTQLLEIASFLERVLQGEVVDTAPRRRPCTPRRLTPHRFGTSFVDSILQAVAERDVETPGIWSESTAFTKAVHEGPPKPAELQDQLSTHVQDLLAVSEQLRLLASQQQRAAQEERETLQAEILRLQGLGRELEAEVDSRDASIAQLSKTLRDRMQDEKELQEVIRQQDRKLQQLDDQSADIRILKLELDQLKSDLRSCEMERSALWEELREQKPSSADWVQEKMCLQRQVARLRELLAGKDSENMDLVMRYQGRVRHLEEHLLHAQREVKALKRTEAKIKEVMSSLPAEASHISEVRLIFDLLG</sequence>
<feature type="compositionally biased region" description="Basic and acidic residues" evidence="2">
    <location>
        <begin position="271"/>
        <end position="284"/>
    </location>
</feature>
<dbReference type="Proteomes" id="UP001178461">
    <property type="component" value="Chromosome 15"/>
</dbReference>
<reference evidence="3" key="1">
    <citation type="submission" date="2022-12" db="EMBL/GenBank/DDBJ databases">
        <authorList>
            <person name="Alioto T."/>
            <person name="Alioto T."/>
            <person name="Gomez Garrido J."/>
        </authorList>
    </citation>
    <scope>NUCLEOTIDE SEQUENCE</scope>
</reference>
<evidence type="ECO:0000313" key="4">
    <source>
        <dbReference type="Proteomes" id="UP001178461"/>
    </source>
</evidence>
<gene>
    <name evidence="3" type="ORF">PODLI_1B024102</name>
</gene>
<name>A0AA35PNF6_9SAUR</name>
<proteinExistence type="predicted"/>
<feature type="compositionally biased region" description="Polar residues" evidence="2">
    <location>
        <begin position="340"/>
        <end position="349"/>
    </location>
</feature>
<evidence type="ECO:0008006" key="5">
    <source>
        <dbReference type="Google" id="ProtNLM"/>
    </source>
</evidence>
<feature type="coiled-coil region" evidence="1">
    <location>
        <begin position="772"/>
        <end position="841"/>
    </location>
</feature>
<dbReference type="GO" id="GO:0051988">
    <property type="term" value="P:regulation of attachment of spindle microtubules to kinetochore"/>
    <property type="evidence" value="ECO:0007669"/>
    <property type="project" value="InterPro"/>
</dbReference>
<feature type="region of interest" description="Disordered" evidence="2">
    <location>
        <begin position="198"/>
        <end position="223"/>
    </location>
</feature>
<dbReference type="InterPro" id="IPR028728">
    <property type="entry name" value="Astrin"/>
</dbReference>
<protein>
    <recommendedName>
        <fullName evidence="5">Sperm associated antigen 5</fullName>
    </recommendedName>
</protein>
<feature type="region of interest" description="Disordered" evidence="2">
    <location>
        <begin position="264"/>
        <end position="363"/>
    </location>
</feature>
<feature type="region of interest" description="Disordered" evidence="2">
    <location>
        <begin position="1"/>
        <end position="88"/>
    </location>
</feature>
<feature type="coiled-coil region" evidence="1">
    <location>
        <begin position="877"/>
        <end position="911"/>
    </location>
</feature>
<feature type="region of interest" description="Disordered" evidence="2">
    <location>
        <begin position="160"/>
        <end position="186"/>
    </location>
</feature>
<keyword evidence="1" id="KW-0175">Coiled coil</keyword>
<organism evidence="3 4">
    <name type="scientific">Podarcis lilfordi</name>
    <name type="common">Lilford's wall lizard</name>
    <dbReference type="NCBI Taxonomy" id="74358"/>
    <lineage>
        <taxon>Eukaryota</taxon>
        <taxon>Metazoa</taxon>
        <taxon>Chordata</taxon>
        <taxon>Craniata</taxon>
        <taxon>Vertebrata</taxon>
        <taxon>Euteleostomi</taxon>
        <taxon>Lepidosauria</taxon>
        <taxon>Squamata</taxon>
        <taxon>Bifurcata</taxon>
        <taxon>Unidentata</taxon>
        <taxon>Episquamata</taxon>
        <taxon>Laterata</taxon>
        <taxon>Lacertibaenia</taxon>
        <taxon>Lacertidae</taxon>
        <taxon>Podarcis</taxon>
    </lineage>
</organism>
<evidence type="ECO:0000313" key="3">
    <source>
        <dbReference type="EMBL" id="CAI5794589.1"/>
    </source>
</evidence>
<dbReference type="GO" id="GO:0051301">
    <property type="term" value="P:cell division"/>
    <property type="evidence" value="ECO:0007669"/>
    <property type="project" value="InterPro"/>
</dbReference>